<dbReference type="InterPro" id="IPR036291">
    <property type="entry name" value="NAD(P)-bd_dom_sf"/>
</dbReference>
<dbReference type="Proteomes" id="UP000243065">
    <property type="component" value="Unassembled WGS sequence"/>
</dbReference>
<dbReference type="EMBL" id="CZVU01000158">
    <property type="protein sequence ID" value="CUT06053.1"/>
    <property type="molecule type" value="Genomic_DNA"/>
</dbReference>
<dbReference type="InterPro" id="IPR050129">
    <property type="entry name" value="Zn_alcohol_dh"/>
</dbReference>
<protein>
    <submittedName>
        <fullName evidence="3">Zinc-binding dehydrogenase</fullName>
    </submittedName>
</protein>
<dbReference type="PANTHER" id="PTHR43401:SF2">
    <property type="entry name" value="L-THREONINE 3-DEHYDROGENASE"/>
    <property type="match status" value="1"/>
</dbReference>
<gene>
    <name evidence="3" type="ORF">JGI24_01828</name>
</gene>
<dbReference type="AlphaFoldDB" id="A0A656DBU6"/>
<evidence type="ECO:0000313" key="3">
    <source>
        <dbReference type="EMBL" id="CUT06053.1"/>
    </source>
</evidence>
<proteinExistence type="predicted"/>
<name>A0A656DBU6_KRYT1</name>
<feature type="domain" description="Alcohol dehydrogenase-like C-terminal" evidence="2">
    <location>
        <begin position="15"/>
        <end position="143"/>
    </location>
</feature>
<dbReference type="PANTHER" id="PTHR43401">
    <property type="entry name" value="L-THREONINE 3-DEHYDROGENASE"/>
    <property type="match status" value="1"/>
</dbReference>
<dbReference type="Gene3D" id="3.40.50.720">
    <property type="entry name" value="NAD(P)-binding Rossmann-like Domain"/>
    <property type="match status" value="1"/>
</dbReference>
<dbReference type="SUPFAM" id="SSF51735">
    <property type="entry name" value="NAD(P)-binding Rossmann-fold domains"/>
    <property type="match status" value="1"/>
</dbReference>
<dbReference type="GO" id="GO:0016491">
    <property type="term" value="F:oxidoreductase activity"/>
    <property type="evidence" value="ECO:0007669"/>
    <property type="project" value="UniProtKB-KW"/>
</dbReference>
<dbReference type="Gene3D" id="3.90.180.10">
    <property type="entry name" value="Medium-chain alcohol dehydrogenases, catalytic domain"/>
    <property type="match status" value="1"/>
</dbReference>
<accession>A0A656DBU6</accession>
<feature type="non-terminal residue" evidence="3">
    <location>
        <position position="1"/>
    </location>
</feature>
<dbReference type="Pfam" id="PF00107">
    <property type="entry name" value="ADH_zinc_N"/>
    <property type="match status" value="1"/>
</dbReference>
<evidence type="ECO:0000259" key="2">
    <source>
        <dbReference type="Pfam" id="PF00107"/>
    </source>
</evidence>
<dbReference type="OrthoDB" id="9770238at2"/>
<organism evidence="3 4">
    <name type="scientific">Kryptobacter tengchongensis</name>
    <dbReference type="NCBI Taxonomy" id="1643429"/>
    <lineage>
        <taxon>Bacteria</taxon>
        <taxon>Pseudomonadati</taxon>
        <taxon>Candidatus Kryptoniota</taxon>
        <taxon>Candidatus Kryptobacter</taxon>
    </lineage>
</organism>
<evidence type="ECO:0000256" key="1">
    <source>
        <dbReference type="ARBA" id="ARBA00023002"/>
    </source>
</evidence>
<keyword evidence="1" id="KW-0560">Oxidoreductase</keyword>
<reference evidence="3 4" key="1">
    <citation type="submission" date="2015-11" db="EMBL/GenBank/DDBJ databases">
        <authorList>
            <person name="Varghese N."/>
        </authorList>
    </citation>
    <scope>NUCLEOTIDE SEQUENCE [LARGE SCALE GENOMIC DNA]</scope>
    <source>
        <strain evidence="3 4">JGI-24</strain>
    </source>
</reference>
<dbReference type="RefSeq" id="WP_143713488.1">
    <property type="nucleotide sequence ID" value="NZ_CZVU01000158.1"/>
</dbReference>
<keyword evidence="4" id="KW-1185">Reference proteome</keyword>
<dbReference type="InterPro" id="IPR013149">
    <property type="entry name" value="ADH-like_C"/>
</dbReference>
<evidence type="ECO:0000313" key="4">
    <source>
        <dbReference type="Proteomes" id="UP000243065"/>
    </source>
</evidence>
<sequence>KKGDYVVILGLGFMGQVNIKLAKFYGAELTIGVDKVKYRLEKAIENGADYVIDFSNESVKEKVFEITGGYGADVVIVGPGTIEAIYSGLEIVAKGGKLVLFTPTPDDAILEIKPYEVYFKEISIIPSYSAGPDDTVEALELISKGIIKAEKFVTHRFKIENTLDAFMLTASAGESLKCMIVFD</sequence>